<evidence type="ECO:0000256" key="8">
    <source>
        <dbReference type="ARBA" id="ARBA00046278"/>
    </source>
</evidence>
<organism evidence="12 13">
    <name type="scientific">Coemansia umbellata</name>
    <dbReference type="NCBI Taxonomy" id="1424467"/>
    <lineage>
        <taxon>Eukaryota</taxon>
        <taxon>Fungi</taxon>
        <taxon>Fungi incertae sedis</taxon>
        <taxon>Zoopagomycota</taxon>
        <taxon>Kickxellomycotina</taxon>
        <taxon>Kickxellomycetes</taxon>
        <taxon>Kickxellales</taxon>
        <taxon>Kickxellaceae</taxon>
        <taxon>Coemansia</taxon>
    </lineage>
</organism>
<evidence type="ECO:0000256" key="6">
    <source>
        <dbReference type="ARBA" id="ARBA00023289"/>
    </source>
</evidence>
<dbReference type="PROSITE" id="PS50892">
    <property type="entry name" value="V_SNARE"/>
    <property type="match status" value="1"/>
</dbReference>
<dbReference type="InterPro" id="IPR010908">
    <property type="entry name" value="Longin_dom"/>
</dbReference>
<dbReference type="CDD" id="cd14824">
    <property type="entry name" value="Longin"/>
    <property type="match status" value="1"/>
</dbReference>
<dbReference type="SUPFAM" id="SSF58038">
    <property type="entry name" value="SNARE fusion complex"/>
    <property type="match status" value="1"/>
</dbReference>
<feature type="domain" description="Longin" evidence="10">
    <location>
        <begin position="7"/>
        <end position="137"/>
    </location>
</feature>
<name>A0ABQ8PJY1_9FUNG</name>
<keyword evidence="5" id="KW-0449">Lipoprotein</keyword>
<evidence type="ECO:0000259" key="11">
    <source>
        <dbReference type="PROSITE" id="PS50892"/>
    </source>
</evidence>
<evidence type="ECO:0000256" key="4">
    <source>
        <dbReference type="ARBA" id="ARBA00023139"/>
    </source>
</evidence>
<evidence type="ECO:0000313" key="12">
    <source>
        <dbReference type="EMBL" id="KAJ1990749.1"/>
    </source>
</evidence>
<protein>
    <recommendedName>
        <fullName evidence="7">Synaptobrevin homolog YKT6</fullName>
    </recommendedName>
</protein>
<accession>A0ABQ8PJY1</accession>
<dbReference type="InterPro" id="IPR001388">
    <property type="entry name" value="Synaptobrevin-like"/>
</dbReference>
<dbReference type="SMART" id="SM01270">
    <property type="entry name" value="Longin"/>
    <property type="match status" value="1"/>
</dbReference>
<keyword evidence="3" id="KW-0472">Membrane</keyword>
<feature type="domain" description="V-SNARE coiled-coil homology" evidence="11">
    <location>
        <begin position="147"/>
        <end position="207"/>
    </location>
</feature>
<evidence type="ECO:0000256" key="9">
    <source>
        <dbReference type="PROSITE-ProRule" id="PRU00290"/>
    </source>
</evidence>
<keyword evidence="4" id="KW-0564">Palmitate</keyword>
<reference evidence="12" key="1">
    <citation type="submission" date="2022-07" db="EMBL/GenBank/DDBJ databases">
        <title>Phylogenomic reconstructions and comparative analyses of Kickxellomycotina fungi.</title>
        <authorList>
            <person name="Reynolds N.K."/>
            <person name="Stajich J.E."/>
            <person name="Barry K."/>
            <person name="Grigoriev I.V."/>
            <person name="Crous P."/>
            <person name="Smith M.E."/>
        </authorList>
    </citation>
    <scope>NUCLEOTIDE SEQUENCE</scope>
    <source>
        <strain evidence="12">BCRC 34882</strain>
    </source>
</reference>
<keyword evidence="6" id="KW-0636">Prenylation</keyword>
<dbReference type="Gene3D" id="1.20.5.110">
    <property type="match status" value="1"/>
</dbReference>
<gene>
    <name evidence="12" type="primary">YKT6</name>
    <name evidence="12" type="ORF">EDC05_003843</name>
</gene>
<dbReference type="PRINTS" id="PR00219">
    <property type="entry name" value="SYNAPTOBREVN"/>
</dbReference>
<evidence type="ECO:0000256" key="3">
    <source>
        <dbReference type="ARBA" id="ARBA00023136"/>
    </source>
</evidence>
<sequence>MKLYQLAIIRPCDLDLPEQSRQKTLILASQSDLSSYSFFQRGSVGEFINFFSTTVAERAKVGQAMVVTQNEHVAHVLRSAKSLCVVAVTDLEYPPMVARSLIGKITNEFGQKFSSQMVDDASSKDELSLDSLSDYIVKYQDPKQADNIMKMQVELDQTKAVMHQTIESLLERNEKLDSLVDKSNDLSMQSKAFYKTAKQTNSCCIVM</sequence>
<comment type="subcellular location">
    <subcellularLocation>
        <location evidence="8">Endomembrane system</location>
        <topology evidence="8">Lipid-anchor</topology>
        <orientation evidence="8">Cytoplasmic side</orientation>
    </subcellularLocation>
</comment>
<dbReference type="PANTHER" id="PTHR45806">
    <property type="entry name" value="SYNAPTOBREVIN HOMOLOG YKT6"/>
    <property type="match status" value="1"/>
</dbReference>
<evidence type="ECO:0000256" key="5">
    <source>
        <dbReference type="ARBA" id="ARBA00023288"/>
    </source>
</evidence>
<proteinExistence type="inferred from homology"/>
<evidence type="ECO:0000256" key="2">
    <source>
        <dbReference type="ARBA" id="ARBA00022481"/>
    </source>
</evidence>
<evidence type="ECO:0000256" key="1">
    <source>
        <dbReference type="ARBA" id="ARBA00008025"/>
    </source>
</evidence>
<dbReference type="InterPro" id="IPR042855">
    <property type="entry name" value="V_SNARE_CC"/>
</dbReference>
<comment type="similarity">
    <text evidence="1">Belongs to the synaptobrevin family.</text>
</comment>
<evidence type="ECO:0000256" key="7">
    <source>
        <dbReference type="ARBA" id="ARBA00026133"/>
    </source>
</evidence>
<dbReference type="Gene3D" id="3.30.450.50">
    <property type="entry name" value="Longin domain"/>
    <property type="match status" value="1"/>
</dbReference>
<comment type="caution">
    <text evidence="12">The sequence shown here is derived from an EMBL/GenBank/DDBJ whole genome shotgun (WGS) entry which is preliminary data.</text>
</comment>
<keyword evidence="2" id="KW-0488">Methylation</keyword>
<dbReference type="PANTHER" id="PTHR45806:SF1">
    <property type="entry name" value="SYNAPTOBREVIN HOMOLOG YKT6"/>
    <property type="match status" value="1"/>
</dbReference>
<dbReference type="Pfam" id="PF00957">
    <property type="entry name" value="Synaptobrevin"/>
    <property type="match status" value="1"/>
</dbReference>
<dbReference type="Proteomes" id="UP001151295">
    <property type="component" value="Unassembled WGS sequence"/>
</dbReference>
<dbReference type="EMBL" id="JANBQD010000046">
    <property type="protein sequence ID" value="KAJ1990749.1"/>
    <property type="molecule type" value="Genomic_DNA"/>
</dbReference>
<dbReference type="SUPFAM" id="SSF64356">
    <property type="entry name" value="SNARE-like"/>
    <property type="match status" value="1"/>
</dbReference>
<keyword evidence="9" id="KW-0175">Coiled coil</keyword>
<dbReference type="PROSITE" id="PS50859">
    <property type="entry name" value="LONGIN"/>
    <property type="match status" value="1"/>
</dbReference>
<dbReference type="InterPro" id="IPR011012">
    <property type="entry name" value="Longin-like_dom_sf"/>
</dbReference>
<evidence type="ECO:0000259" key="10">
    <source>
        <dbReference type="PROSITE" id="PS50859"/>
    </source>
</evidence>
<dbReference type="Pfam" id="PF13774">
    <property type="entry name" value="Longin"/>
    <property type="match status" value="1"/>
</dbReference>
<keyword evidence="13" id="KW-1185">Reference proteome</keyword>
<evidence type="ECO:0000313" key="13">
    <source>
        <dbReference type="Proteomes" id="UP001151295"/>
    </source>
</evidence>